<organism evidence="2 3">
    <name type="scientific">Rhizoctonia solani</name>
    <dbReference type="NCBI Taxonomy" id="456999"/>
    <lineage>
        <taxon>Eukaryota</taxon>
        <taxon>Fungi</taxon>
        <taxon>Dikarya</taxon>
        <taxon>Basidiomycota</taxon>
        <taxon>Agaricomycotina</taxon>
        <taxon>Agaricomycetes</taxon>
        <taxon>Cantharellales</taxon>
        <taxon>Ceratobasidiaceae</taxon>
        <taxon>Rhizoctonia</taxon>
    </lineage>
</organism>
<feature type="region of interest" description="Disordered" evidence="1">
    <location>
        <begin position="96"/>
        <end position="116"/>
    </location>
</feature>
<comment type="caution">
    <text evidence="2">The sequence shown here is derived from an EMBL/GenBank/DDBJ whole genome shotgun (WGS) entry which is preliminary data.</text>
</comment>
<sequence>MVCLDSVARTQSALRLNLLYPDAHTSPSYRALHSKGPSAVSSISRPSPATHSAANLRFAPYSLTPSLSGPQRQFSAATTGKLRKAIIMGSPFAHKRTTGRSLSNSGHSAETRESRNQIHSPLANWFSAPSLVHSPAEVRELGERRSRGPKSLASLAWGCLARGLPPIACLEGGHKFGSLIFPTSTQTANHGRNAALLTNAFKPTFPL</sequence>
<evidence type="ECO:0000313" key="3">
    <source>
        <dbReference type="Proteomes" id="UP000614334"/>
    </source>
</evidence>
<feature type="compositionally biased region" description="Polar residues" evidence="1">
    <location>
        <begin position="99"/>
        <end position="108"/>
    </location>
</feature>
<gene>
    <name evidence="2" type="ORF">RHS01_11483</name>
</gene>
<dbReference type="Proteomes" id="UP000614334">
    <property type="component" value="Unassembled WGS sequence"/>
</dbReference>
<feature type="region of interest" description="Disordered" evidence="1">
    <location>
        <begin position="30"/>
        <end position="49"/>
    </location>
</feature>
<accession>A0A8H7I2Y1</accession>
<dbReference type="EMBL" id="JACYCF010000086">
    <property type="protein sequence ID" value="KAF8746785.1"/>
    <property type="molecule type" value="Genomic_DNA"/>
</dbReference>
<name>A0A8H7I2Y1_9AGAM</name>
<protein>
    <submittedName>
        <fullName evidence="2">Uncharacterized protein</fullName>
    </submittedName>
</protein>
<evidence type="ECO:0000256" key="1">
    <source>
        <dbReference type="SAM" id="MobiDB-lite"/>
    </source>
</evidence>
<feature type="compositionally biased region" description="Polar residues" evidence="1">
    <location>
        <begin position="39"/>
        <end position="49"/>
    </location>
</feature>
<reference evidence="2" key="1">
    <citation type="submission" date="2020-09" db="EMBL/GenBank/DDBJ databases">
        <title>Comparative genome analyses of four rice-infecting Rhizoctonia solani isolates reveal extensive enrichment of homogalacturonan modification genes.</title>
        <authorList>
            <person name="Lee D.-Y."/>
            <person name="Jeon J."/>
            <person name="Kim K.-T."/>
            <person name="Cheong K."/>
            <person name="Song H."/>
            <person name="Choi G."/>
            <person name="Ko J."/>
            <person name="Opiyo S.O."/>
            <person name="Zuo S."/>
            <person name="Madhav S."/>
            <person name="Lee Y.-H."/>
            <person name="Wang G.-L."/>
        </authorList>
    </citation>
    <scope>NUCLEOTIDE SEQUENCE</scope>
    <source>
        <strain evidence="2">AG1-IA B2</strain>
    </source>
</reference>
<proteinExistence type="predicted"/>
<dbReference type="AlphaFoldDB" id="A0A8H7I2Y1"/>
<evidence type="ECO:0000313" key="2">
    <source>
        <dbReference type="EMBL" id="KAF8746785.1"/>
    </source>
</evidence>